<dbReference type="RefSeq" id="WP_013666254.1">
    <property type="nucleotide sequence ID" value="NZ_JBHLWO010000002.1"/>
</dbReference>
<comment type="caution">
    <text evidence="1">The sequence shown here is derived from an EMBL/GenBank/DDBJ whole genome shotgun (WGS) entry which is preliminary data.</text>
</comment>
<dbReference type="InterPro" id="IPR031977">
    <property type="entry name" value="DUF4783"/>
</dbReference>
<organism evidence="1 2">
    <name type="scientific">Olivibacter oleidegradans</name>
    <dbReference type="NCBI Taxonomy" id="760123"/>
    <lineage>
        <taxon>Bacteria</taxon>
        <taxon>Pseudomonadati</taxon>
        <taxon>Bacteroidota</taxon>
        <taxon>Sphingobacteriia</taxon>
        <taxon>Sphingobacteriales</taxon>
        <taxon>Sphingobacteriaceae</taxon>
        <taxon>Olivibacter</taxon>
    </lineage>
</organism>
<keyword evidence="2" id="KW-1185">Reference proteome</keyword>
<sequence length="134" mass="15509">MMKSACIILLLFFTNLKSHVVYSRIDDLIDNITNCFRTGNSKELSFYLSSTVSLSLLEESNTYSKNQAEILLHNFFDRHTFRSGKILHRMETNASNRYAVVELISSTEKFRVSLSLKNFNSKFLITDIRIDVVK</sequence>
<dbReference type="Proteomes" id="UP001589774">
    <property type="component" value="Unassembled WGS sequence"/>
</dbReference>
<evidence type="ECO:0000313" key="1">
    <source>
        <dbReference type="EMBL" id="MFC0318814.1"/>
    </source>
</evidence>
<dbReference type="EMBL" id="JBHLWO010000002">
    <property type="protein sequence ID" value="MFC0318814.1"/>
    <property type="molecule type" value="Genomic_DNA"/>
</dbReference>
<name>A0ABV6HIU9_9SPHI</name>
<reference evidence="1 2" key="1">
    <citation type="submission" date="2024-09" db="EMBL/GenBank/DDBJ databases">
        <authorList>
            <person name="Sun Q."/>
            <person name="Mori K."/>
        </authorList>
    </citation>
    <scope>NUCLEOTIDE SEQUENCE [LARGE SCALE GENOMIC DNA]</scope>
    <source>
        <strain evidence="1 2">CCM 7765</strain>
    </source>
</reference>
<protein>
    <submittedName>
        <fullName evidence="1">DUF4783 domain-containing protein</fullName>
    </submittedName>
</protein>
<dbReference type="Pfam" id="PF16022">
    <property type="entry name" value="DUF4783"/>
    <property type="match status" value="1"/>
</dbReference>
<gene>
    <name evidence="1" type="ORF">ACFFI0_10865</name>
</gene>
<dbReference type="Gene3D" id="3.10.450.50">
    <property type="match status" value="1"/>
</dbReference>
<accession>A0ABV6HIU9</accession>
<evidence type="ECO:0000313" key="2">
    <source>
        <dbReference type="Proteomes" id="UP001589774"/>
    </source>
</evidence>
<proteinExistence type="predicted"/>